<gene>
    <name evidence="1" type="ORF">IPO85_12480</name>
</gene>
<proteinExistence type="predicted"/>
<evidence type="ECO:0000313" key="1">
    <source>
        <dbReference type="EMBL" id="MBK9718300.1"/>
    </source>
</evidence>
<dbReference type="Gene3D" id="3.90.70.10">
    <property type="entry name" value="Cysteine proteinases"/>
    <property type="match status" value="1"/>
</dbReference>
<dbReference type="SUPFAM" id="SSF54001">
    <property type="entry name" value="Cysteine proteinases"/>
    <property type="match status" value="1"/>
</dbReference>
<protein>
    <submittedName>
        <fullName evidence="1">Aminopeptidase</fullName>
    </submittedName>
</protein>
<organism evidence="1 2">
    <name type="scientific">Candidatus Defluviibacterium haderslevense</name>
    <dbReference type="NCBI Taxonomy" id="2981993"/>
    <lineage>
        <taxon>Bacteria</taxon>
        <taxon>Pseudomonadati</taxon>
        <taxon>Bacteroidota</taxon>
        <taxon>Saprospiria</taxon>
        <taxon>Saprospirales</taxon>
        <taxon>Saprospiraceae</taxon>
        <taxon>Candidatus Defluviibacterium</taxon>
    </lineage>
</organism>
<dbReference type="InterPro" id="IPR004134">
    <property type="entry name" value="Peptidase_C1B"/>
</dbReference>
<dbReference type="AlphaFoldDB" id="A0A9D7XEZ2"/>
<keyword evidence="1" id="KW-0645">Protease</keyword>
<evidence type="ECO:0000313" key="2">
    <source>
        <dbReference type="Proteomes" id="UP000808349"/>
    </source>
</evidence>
<keyword evidence="1" id="KW-0031">Aminopeptidase</keyword>
<dbReference type="InterPro" id="IPR038765">
    <property type="entry name" value="Papain-like_cys_pep_sf"/>
</dbReference>
<dbReference type="Proteomes" id="UP000808349">
    <property type="component" value="Unassembled WGS sequence"/>
</dbReference>
<dbReference type="EMBL" id="JADKFW010000010">
    <property type="protein sequence ID" value="MBK9718300.1"/>
    <property type="molecule type" value="Genomic_DNA"/>
</dbReference>
<reference evidence="1 2" key="1">
    <citation type="submission" date="2020-10" db="EMBL/GenBank/DDBJ databases">
        <title>Connecting structure to function with the recovery of over 1000 high-quality activated sludge metagenome-assembled genomes encoding full-length rRNA genes using long-read sequencing.</title>
        <authorList>
            <person name="Singleton C.M."/>
            <person name="Petriglieri F."/>
            <person name="Kristensen J.M."/>
            <person name="Kirkegaard R.H."/>
            <person name="Michaelsen T.Y."/>
            <person name="Andersen M.H."/>
            <person name="Karst S.M."/>
            <person name="Dueholm M.S."/>
            <person name="Nielsen P.H."/>
            <person name="Albertsen M."/>
        </authorList>
    </citation>
    <scope>NUCLEOTIDE SEQUENCE [LARGE SCALE GENOMIC DNA]</scope>
    <source>
        <strain evidence="1">Ribe_18-Q3-R11-54_BAT3C.373</strain>
    </source>
</reference>
<sequence length="340" mass="38981">MNKYFYFFIFQCFLINIEGQELPTKINDYQFTTKKLIGATSVKNQNKSSTCWIYSTHSFLESELIRMGKQPVDLSEMFVARAGYLDRADLYMRRQGNTAFGQGAENGDVMNLIKKYGLTPQSVYSGMPVGQDKPVHFEMEAVLKGILDNMLKLPDGKLSPNWRNVFKGALDGYFGTPPETFVYEGKTYTPNSFVSSIGINPDDYIAITSFNHHPFYKPFILEVADNWAQNLFYNVPLDELKTITDHALENGYSVIWATDVSEKTFSREFGIAINTSIPWEDMEVKYRDSIWKKPQTEKLVTQEERQFSFDQLLTTDDHGMHIIGNAMDQNGTSYYIVKNS</sequence>
<comment type="caution">
    <text evidence="1">The sequence shown here is derived from an EMBL/GenBank/DDBJ whole genome shotgun (WGS) entry which is preliminary data.</text>
</comment>
<name>A0A9D7XEZ2_9BACT</name>
<keyword evidence="1" id="KW-0378">Hydrolase</keyword>
<dbReference type="GO" id="GO:0006508">
    <property type="term" value="P:proteolysis"/>
    <property type="evidence" value="ECO:0007669"/>
    <property type="project" value="InterPro"/>
</dbReference>
<accession>A0A9D7XEZ2</accession>
<dbReference type="Pfam" id="PF03051">
    <property type="entry name" value="Peptidase_C1_2"/>
    <property type="match status" value="1"/>
</dbReference>
<dbReference type="GO" id="GO:0070005">
    <property type="term" value="F:cysteine-type aminopeptidase activity"/>
    <property type="evidence" value="ECO:0007669"/>
    <property type="project" value="InterPro"/>
</dbReference>